<proteinExistence type="predicted"/>
<keyword evidence="5" id="KW-0030">Aminoacyl-tRNA synthetase</keyword>
<evidence type="ECO:0000256" key="4">
    <source>
        <dbReference type="ARBA" id="ARBA00022917"/>
    </source>
</evidence>
<dbReference type="EMBL" id="JAKWBL010000001">
    <property type="protein sequence ID" value="MCH5596752.1"/>
    <property type="molecule type" value="Genomic_DNA"/>
</dbReference>
<dbReference type="SUPFAM" id="SSF48163">
    <property type="entry name" value="An anticodon-binding domain of class I aminoacyl-tRNA synthetases"/>
    <property type="match status" value="1"/>
</dbReference>
<keyword evidence="8" id="KW-1185">Reference proteome</keyword>
<evidence type="ECO:0000313" key="8">
    <source>
        <dbReference type="Proteomes" id="UP001202248"/>
    </source>
</evidence>
<dbReference type="InterPro" id="IPR008925">
    <property type="entry name" value="aa_tRNA-synth_I_cd-bd_sf"/>
</dbReference>
<keyword evidence="1" id="KW-0436">Ligase</keyword>
<sequence length="91" mass="10344">MQPKWNDAKAMFFQELIRNYQLSTLWEAQDLENNFKEIAAANQLKPGEVMLPLRIMLVGGKFGPGVFDIAQIIGKEETIKRIQHTVGLLNS</sequence>
<dbReference type="Proteomes" id="UP001202248">
    <property type="component" value="Unassembled WGS sequence"/>
</dbReference>
<keyword evidence="2" id="KW-0547">Nucleotide-binding</keyword>
<dbReference type="InterPro" id="IPR045462">
    <property type="entry name" value="aa-tRNA-synth_I_cd-bd"/>
</dbReference>
<dbReference type="InterPro" id="IPR020751">
    <property type="entry name" value="aa-tRNA-synth_I_codon-bd_sub2"/>
</dbReference>
<accession>A0ABS9SEG5</accession>
<dbReference type="Pfam" id="PF19269">
    <property type="entry name" value="Anticodon_2"/>
    <property type="match status" value="1"/>
</dbReference>
<keyword evidence="4" id="KW-0648">Protein biosynthesis</keyword>
<gene>
    <name evidence="7" type="ORF">MKP09_01845</name>
</gene>
<comment type="caution">
    <text evidence="7">The sequence shown here is derived from an EMBL/GenBank/DDBJ whole genome shotgun (WGS) entry which is preliminary data.</text>
</comment>
<name>A0ABS9SEG5_9BACT</name>
<dbReference type="RefSeq" id="WP_240829075.1">
    <property type="nucleotide sequence ID" value="NZ_JAKWBL010000001.1"/>
</dbReference>
<organism evidence="7 8">
    <name type="scientific">Niabella ginsengisoli</name>
    <dbReference type="NCBI Taxonomy" id="522298"/>
    <lineage>
        <taxon>Bacteria</taxon>
        <taxon>Pseudomonadati</taxon>
        <taxon>Bacteroidota</taxon>
        <taxon>Chitinophagia</taxon>
        <taxon>Chitinophagales</taxon>
        <taxon>Chitinophagaceae</taxon>
        <taxon>Niabella</taxon>
    </lineage>
</organism>
<reference evidence="7 8" key="1">
    <citation type="submission" date="2022-02" db="EMBL/GenBank/DDBJ databases">
        <authorList>
            <person name="Min J."/>
        </authorList>
    </citation>
    <scope>NUCLEOTIDE SEQUENCE [LARGE SCALE GENOMIC DNA]</scope>
    <source>
        <strain evidence="7 8">GR10-1</strain>
    </source>
</reference>
<evidence type="ECO:0000256" key="2">
    <source>
        <dbReference type="ARBA" id="ARBA00022741"/>
    </source>
</evidence>
<evidence type="ECO:0000256" key="1">
    <source>
        <dbReference type="ARBA" id="ARBA00022598"/>
    </source>
</evidence>
<dbReference type="Gene3D" id="1.10.10.350">
    <property type="match status" value="1"/>
</dbReference>
<evidence type="ECO:0000256" key="5">
    <source>
        <dbReference type="ARBA" id="ARBA00023146"/>
    </source>
</evidence>
<keyword evidence="3" id="KW-0067">ATP-binding</keyword>
<evidence type="ECO:0000259" key="6">
    <source>
        <dbReference type="Pfam" id="PF19269"/>
    </source>
</evidence>
<evidence type="ECO:0000313" key="7">
    <source>
        <dbReference type="EMBL" id="MCH5596752.1"/>
    </source>
</evidence>
<evidence type="ECO:0000256" key="3">
    <source>
        <dbReference type="ARBA" id="ARBA00022840"/>
    </source>
</evidence>
<feature type="domain" description="Aminoacyl-tRNA synthetase class I anticodon-binding" evidence="6">
    <location>
        <begin position="6"/>
        <end position="85"/>
    </location>
</feature>
<protein>
    <recommendedName>
        <fullName evidence="6">Aminoacyl-tRNA synthetase class I anticodon-binding domain-containing protein</fullName>
    </recommendedName>
</protein>